<reference evidence="2 3" key="1">
    <citation type="journal article" date="2014" name="Genome Announc.">
        <title>Draft genome sequence of Sclerotinia borealis, a psychrophilic plant pathogenic fungus.</title>
        <authorList>
            <person name="Mardanov A.V."/>
            <person name="Beletsky A.V."/>
            <person name="Kadnikov V.V."/>
            <person name="Ignatov A.N."/>
            <person name="Ravin N.V."/>
        </authorList>
    </citation>
    <scope>NUCLEOTIDE SEQUENCE [LARGE SCALE GENOMIC DNA]</scope>
    <source>
        <strain evidence="3">F-4157</strain>
    </source>
</reference>
<accession>W9CEX7</accession>
<sequence length="110" mass="11626">MSVQIDANGTVHPVSLGMIQLKPTLVENITNLVRYTAYFACPSRSSNLTASSTGSNTTALSVGPGTAFNMSNSSLSVSSTLTTILADWSSPTSASSQRLRMRLQPTFPQV</sequence>
<dbReference type="Proteomes" id="UP000019487">
    <property type="component" value="Unassembled WGS sequence"/>
</dbReference>
<evidence type="ECO:0000256" key="1">
    <source>
        <dbReference type="SAM" id="MobiDB-lite"/>
    </source>
</evidence>
<evidence type="ECO:0000313" key="3">
    <source>
        <dbReference type="Proteomes" id="UP000019487"/>
    </source>
</evidence>
<gene>
    <name evidence="2" type="ORF">SBOR_6300</name>
</gene>
<name>W9CEX7_SCLBF</name>
<dbReference type="HOGENOM" id="CLU_2172540_0_0_1"/>
<proteinExistence type="predicted"/>
<comment type="caution">
    <text evidence="2">The sequence shown here is derived from an EMBL/GenBank/DDBJ whole genome shotgun (WGS) entry which is preliminary data.</text>
</comment>
<evidence type="ECO:0000313" key="2">
    <source>
        <dbReference type="EMBL" id="ESZ93319.1"/>
    </source>
</evidence>
<dbReference type="AlphaFoldDB" id="W9CEX7"/>
<keyword evidence="3" id="KW-1185">Reference proteome</keyword>
<organism evidence="2 3">
    <name type="scientific">Sclerotinia borealis (strain F-4128)</name>
    <dbReference type="NCBI Taxonomy" id="1432307"/>
    <lineage>
        <taxon>Eukaryota</taxon>
        <taxon>Fungi</taxon>
        <taxon>Dikarya</taxon>
        <taxon>Ascomycota</taxon>
        <taxon>Pezizomycotina</taxon>
        <taxon>Leotiomycetes</taxon>
        <taxon>Helotiales</taxon>
        <taxon>Sclerotiniaceae</taxon>
        <taxon>Sclerotinia</taxon>
    </lineage>
</organism>
<feature type="region of interest" description="Disordered" evidence="1">
    <location>
        <begin position="90"/>
        <end position="110"/>
    </location>
</feature>
<protein>
    <submittedName>
        <fullName evidence="2">Uncharacterized protein</fullName>
    </submittedName>
</protein>
<dbReference type="EMBL" id="AYSA01000330">
    <property type="protein sequence ID" value="ESZ93319.1"/>
    <property type="molecule type" value="Genomic_DNA"/>
</dbReference>